<dbReference type="PANTHER" id="PTHR40763:SF5">
    <property type="entry name" value="MEMBRANE PROTEIN"/>
    <property type="match status" value="1"/>
</dbReference>
<evidence type="ECO:0000313" key="3">
    <source>
        <dbReference type="EMBL" id="HIR59015.1"/>
    </source>
</evidence>
<organism evidence="3 4">
    <name type="scientific">Candidatus Onthousia excrementipullorum</name>
    <dbReference type="NCBI Taxonomy" id="2840884"/>
    <lineage>
        <taxon>Bacteria</taxon>
        <taxon>Bacillati</taxon>
        <taxon>Bacillota</taxon>
        <taxon>Bacilli</taxon>
        <taxon>Candidatus Onthousia</taxon>
    </lineage>
</organism>
<feature type="domain" description="LiaF transmembrane" evidence="2">
    <location>
        <begin position="2"/>
        <end position="96"/>
    </location>
</feature>
<reference evidence="3" key="1">
    <citation type="submission" date="2020-10" db="EMBL/GenBank/DDBJ databases">
        <authorList>
            <person name="Gilroy R."/>
        </authorList>
    </citation>
    <scope>NUCLEOTIDE SEQUENCE</scope>
    <source>
        <strain evidence="3">CHK184-20233</strain>
    </source>
</reference>
<dbReference type="InterPro" id="IPR054331">
    <property type="entry name" value="LiaF_TM"/>
</dbReference>
<dbReference type="EMBL" id="DVHC01000031">
    <property type="protein sequence ID" value="HIR59015.1"/>
    <property type="molecule type" value="Genomic_DNA"/>
</dbReference>
<feature type="transmembrane region" description="Helical" evidence="1">
    <location>
        <begin position="27"/>
        <end position="44"/>
    </location>
</feature>
<keyword evidence="1" id="KW-0472">Membrane</keyword>
<evidence type="ECO:0000259" key="2">
    <source>
        <dbReference type="Pfam" id="PF22570"/>
    </source>
</evidence>
<comment type="caution">
    <text evidence="3">The sequence shown here is derived from an EMBL/GenBank/DDBJ whole genome shotgun (WGS) entry which is preliminary data.</text>
</comment>
<name>A0A9D1DU25_9FIRM</name>
<gene>
    <name evidence="3" type="ORF">IAB38_03095</name>
</gene>
<feature type="transmembrane region" description="Helical" evidence="1">
    <location>
        <begin position="49"/>
        <end position="65"/>
    </location>
</feature>
<keyword evidence="1" id="KW-0812">Transmembrane</keyword>
<protein>
    <recommendedName>
        <fullName evidence="2">LiaF transmembrane domain-containing protein</fullName>
    </recommendedName>
</protein>
<accession>A0A9D1DU25</accession>
<proteinExistence type="predicted"/>
<reference evidence="3" key="2">
    <citation type="journal article" date="2021" name="PeerJ">
        <title>Extensive microbial diversity within the chicken gut microbiome revealed by metagenomics and culture.</title>
        <authorList>
            <person name="Gilroy R."/>
            <person name="Ravi A."/>
            <person name="Getino M."/>
            <person name="Pursley I."/>
            <person name="Horton D.L."/>
            <person name="Alikhan N.F."/>
            <person name="Baker D."/>
            <person name="Gharbi K."/>
            <person name="Hall N."/>
            <person name="Watson M."/>
            <person name="Adriaenssens E.M."/>
            <person name="Foster-Nyarko E."/>
            <person name="Jarju S."/>
            <person name="Secka A."/>
            <person name="Antonio M."/>
            <person name="Oren A."/>
            <person name="Chaudhuri R.R."/>
            <person name="La Ragione R."/>
            <person name="Hildebrand F."/>
            <person name="Pallen M.J."/>
        </authorList>
    </citation>
    <scope>NUCLEOTIDE SEQUENCE</scope>
    <source>
        <strain evidence="3">CHK184-20233</strain>
    </source>
</reference>
<dbReference type="Pfam" id="PF22570">
    <property type="entry name" value="LiaF-TM"/>
    <property type="match status" value="1"/>
</dbReference>
<sequence length="214" mass="23799">MVIGLIFILIGALFLISIIAPEFSINFSYIFPLILIAASLYYIIKGRKFTLANTIVLYLGIWFLLDELDIIRGEFSNAFFPLILIIIGIFIIIESLKVKKVFKIKDDNLKNYYGIFSGLEERVTDSSFKGANVYSIFGGVDLDLRNLESKGDITINAYSIFGGTSIFVNDNLNVKLNSFALFGGNENKTLSSDKKKSNTLTINGISIFGGTEIK</sequence>
<evidence type="ECO:0000313" key="4">
    <source>
        <dbReference type="Proteomes" id="UP000824232"/>
    </source>
</evidence>
<evidence type="ECO:0000256" key="1">
    <source>
        <dbReference type="SAM" id="Phobius"/>
    </source>
</evidence>
<feature type="transmembrane region" description="Helical" evidence="1">
    <location>
        <begin position="77"/>
        <end position="96"/>
    </location>
</feature>
<dbReference type="PANTHER" id="PTHR40763">
    <property type="entry name" value="MEMBRANE PROTEIN-RELATED"/>
    <property type="match status" value="1"/>
</dbReference>
<dbReference type="AlphaFoldDB" id="A0A9D1DU25"/>
<dbReference type="Proteomes" id="UP000824232">
    <property type="component" value="Unassembled WGS sequence"/>
</dbReference>
<keyword evidence="1" id="KW-1133">Transmembrane helix</keyword>